<keyword evidence="3" id="KW-1003">Cell membrane</keyword>
<keyword evidence="5 9" id="KW-0812">Transmembrane</keyword>
<dbReference type="InterPro" id="IPR055348">
    <property type="entry name" value="DctQ"/>
</dbReference>
<evidence type="ECO:0000256" key="2">
    <source>
        <dbReference type="ARBA" id="ARBA00022448"/>
    </source>
</evidence>
<sequence>MESVQKMLEFVLGKLKMVGAVFLFGMALLTCADVIGRLFKYPIFGSVELVSFMGGIAIACSLPFTHHEQGHIGVELFIRKFSTNMKNWIGLCTETMSLVLFVLVAWRMFVYAEKMMESGELSMNLQLPEYIIIYILAGGFLIFVLTIINSMLKTILKLIK</sequence>
<keyword evidence="7 9" id="KW-0472">Membrane</keyword>
<dbReference type="Pfam" id="PF04290">
    <property type="entry name" value="DctQ"/>
    <property type="match status" value="1"/>
</dbReference>
<evidence type="ECO:0000256" key="9">
    <source>
        <dbReference type="SAM" id="Phobius"/>
    </source>
</evidence>
<feature type="transmembrane region" description="Helical" evidence="9">
    <location>
        <begin position="87"/>
        <end position="110"/>
    </location>
</feature>
<dbReference type="GO" id="GO:0022857">
    <property type="term" value="F:transmembrane transporter activity"/>
    <property type="evidence" value="ECO:0007669"/>
    <property type="project" value="TreeGrafter"/>
</dbReference>
<dbReference type="STRING" id="91360.SAMN05660330_00012"/>
<evidence type="ECO:0000259" key="10">
    <source>
        <dbReference type="Pfam" id="PF04290"/>
    </source>
</evidence>
<dbReference type="PANTHER" id="PTHR35011">
    <property type="entry name" value="2,3-DIKETO-L-GULONATE TRAP TRANSPORTER SMALL PERMEASE PROTEIN YIAM"/>
    <property type="match status" value="1"/>
</dbReference>
<dbReference type="GO" id="GO:0015740">
    <property type="term" value="P:C4-dicarboxylate transport"/>
    <property type="evidence" value="ECO:0007669"/>
    <property type="project" value="TreeGrafter"/>
</dbReference>
<dbReference type="EMBL" id="FNJI01000001">
    <property type="protein sequence ID" value="SDO34564.1"/>
    <property type="molecule type" value="Genomic_DNA"/>
</dbReference>
<dbReference type="PANTHER" id="PTHR35011:SF10">
    <property type="entry name" value="TRAP TRANSPORTER SMALL PERMEASE PROTEIN"/>
    <property type="match status" value="1"/>
</dbReference>
<evidence type="ECO:0000313" key="11">
    <source>
        <dbReference type="EMBL" id="SDO34564.1"/>
    </source>
</evidence>
<evidence type="ECO:0000256" key="7">
    <source>
        <dbReference type="ARBA" id="ARBA00023136"/>
    </source>
</evidence>
<reference evidence="11 12" key="1">
    <citation type="submission" date="2016-10" db="EMBL/GenBank/DDBJ databases">
        <authorList>
            <person name="de Groot N.N."/>
        </authorList>
    </citation>
    <scope>NUCLEOTIDE SEQUENCE [LARGE SCALE GENOMIC DNA]</scope>
    <source>
        <strain evidence="11 12">DSM 12130</strain>
    </source>
</reference>
<keyword evidence="6 9" id="KW-1133">Transmembrane helix</keyword>
<proteinExistence type="inferred from homology"/>
<evidence type="ECO:0000256" key="4">
    <source>
        <dbReference type="ARBA" id="ARBA00022519"/>
    </source>
</evidence>
<dbReference type="GO" id="GO:0005886">
    <property type="term" value="C:plasma membrane"/>
    <property type="evidence" value="ECO:0007669"/>
    <property type="project" value="UniProtKB-SubCell"/>
</dbReference>
<evidence type="ECO:0000256" key="8">
    <source>
        <dbReference type="ARBA" id="ARBA00038436"/>
    </source>
</evidence>
<evidence type="ECO:0000256" key="5">
    <source>
        <dbReference type="ARBA" id="ARBA00022692"/>
    </source>
</evidence>
<dbReference type="InterPro" id="IPR007387">
    <property type="entry name" value="TRAP_DctQ"/>
</dbReference>
<feature type="transmembrane region" description="Helical" evidence="9">
    <location>
        <begin position="130"/>
        <end position="152"/>
    </location>
</feature>
<feature type="transmembrane region" description="Helical" evidence="9">
    <location>
        <begin position="42"/>
        <end position="66"/>
    </location>
</feature>
<comment type="subcellular location">
    <subcellularLocation>
        <location evidence="1">Cell inner membrane</location>
        <topology evidence="1">Multi-pass membrane protein</topology>
    </subcellularLocation>
</comment>
<gene>
    <name evidence="11" type="ORF">SAMN05660330_00012</name>
</gene>
<dbReference type="OrthoDB" id="5420680at2"/>
<dbReference type="Proteomes" id="UP000199073">
    <property type="component" value="Unassembled WGS sequence"/>
</dbReference>
<comment type="similarity">
    <text evidence="8">Belongs to the TRAP transporter small permease family.</text>
</comment>
<keyword evidence="2" id="KW-0813">Transport</keyword>
<protein>
    <submittedName>
        <fullName evidence="11">TRAP-type C4-dicarboxylate transport system, small permease component</fullName>
    </submittedName>
</protein>
<organism evidence="11 12">
    <name type="scientific">Desulforhopalus singaporensis</name>
    <dbReference type="NCBI Taxonomy" id="91360"/>
    <lineage>
        <taxon>Bacteria</taxon>
        <taxon>Pseudomonadati</taxon>
        <taxon>Thermodesulfobacteriota</taxon>
        <taxon>Desulfobulbia</taxon>
        <taxon>Desulfobulbales</taxon>
        <taxon>Desulfocapsaceae</taxon>
        <taxon>Desulforhopalus</taxon>
    </lineage>
</organism>
<feature type="domain" description="Tripartite ATP-independent periplasmic transporters DctQ component" evidence="10">
    <location>
        <begin position="26"/>
        <end position="154"/>
    </location>
</feature>
<evidence type="ECO:0000256" key="6">
    <source>
        <dbReference type="ARBA" id="ARBA00022989"/>
    </source>
</evidence>
<dbReference type="AlphaFoldDB" id="A0A1H0ISV7"/>
<dbReference type="RefSeq" id="WP_092218564.1">
    <property type="nucleotide sequence ID" value="NZ_FNJI01000001.1"/>
</dbReference>
<name>A0A1H0ISV7_9BACT</name>
<accession>A0A1H0ISV7</accession>
<evidence type="ECO:0000256" key="3">
    <source>
        <dbReference type="ARBA" id="ARBA00022475"/>
    </source>
</evidence>
<evidence type="ECO:0000313" key="12">
    <source>
        <dbReference type="Proteomes" id="UP000199073"/>
    </source>
</evidence>
<keyword evidence="12" id="KW-1185">Reference proteome</keyword>
<keyword evidence="4" id="KW-0997">Cell inner membrane</keyword>
<evidence type="ECO:0000256" key="1">
    <source>
        <dbReference type="ARBA" id="ARBA00004429"/>
    </source>
</evidence>